<dbReference type="Proteomes" id="UP000266389">
    <property type="component" value="Unassembled WGS sequence"/>
</dbReference>
<dbReference type="Gene3D" id="3.40.50.1820">
    <property type="entry name" value="alpha/beta hydrolase"/>
    <property type="match status" value="1"/>
</dbReference>
<dbReference type="Pfam" id="PF00756">
    <property type="entry name" value="Esterase"/>
    <property type="match status" value="1"/>
</dbReference>
<reference evidence="1 2" key="1">
    <citation type="journal article" date="2011" name="ISME J.">
        <title>Community ecology of hot spring cyanobacterial mats: predominant populations and their functional potential.</title>
        <authorList>
            <person name="Klatt C.G."/>
            <person name="Wood J.M."/>
            <person name="Rusch D.B."/>
            <person name="Bateson M.M."/>
            <person name="Hamamura N."/>
            <person name="Heidelberg J.F."/>
            <person name="Grossman A.R."/>
            <person name="Bhaya D."/>
            <person name="Cohan F.M."/>
            <person name="Kuhl M."/>
            <person name="Bryant D.A."/>
            <person name="Ward D.M."/>
        </authorList>
    </citation>
    <scope>NUCLEOTIDE SEQUENCE [LARGE SCALE GENOMIC DNA]</scope>
    <source>
        <strain evidence="1">OS</strain>
    </source>
</reference>
<dbReference type="SUPFAM" id="SSF53474">
    <property type="entry name" value="alpha/beta-Hydrolases"/>
    <property type="match status" value="1"/>
</dbReference>
<comment type="caution">
    <text evidence="1">The sequence shown here is derived from an EMBL/GenBank/DDBJ whole genome shotgun (WGS) entry which is preliminary data.</text>
</comment>
<dbReference type="PANTHER" id="PTHR48098:SF3">
    <property type="entry name" value="IRON(III) ENTEROBACTIN ESTERASE"/>
    <property type="match status" value="1"/>
</dbReference>
<dbReference type="PANTHER" id="PTHR48098">
    <property type="entry name" value="ENTEROCHELIN ESTERASE-RELATED"/>
    <property type="match status" value="1"/>
</dbReference>
<dbReference type="InterPro" id="IPR013783">
    <property type="entry name" value="Ig-like_fold"/>
</dbReference>
<dbReference type="InterPro" id="IPR000801">
    <property type="entry name" value="Esterase-like"/>
</dbReference>
<name>A0A395LYL6_9BACT</name>
<dbReference type="SUPFAM" id="SSF81296">
    <property type="entry name" value="E set domains"/>
    <property type="match status" value="1"/>
</dbReference>
<accession>A0A395LYL6</accession>
<gene>
    <name evidence="1" type="ORF">D0433_14760</name>
</gene>
<dbReference type="EMBL" id="PHFL01000080">
    <property type="protein sequence ID" value="RFM22724.1"/>
    <property type="molecule type" value="Genomic_DNA"/>
</dbReference>
<dbReference type="InterPro" id="IPR014756">
    <property type="entry name" value="Ig_E-set"/>
</dbReference>
<proteinExistence type="predicted"/>
<evidence type="ECO:0008006" key="3">
    <source>
        <dbReference type="Google" id="ProtNLM"/>
    </source>
</evidence>
<evidence type="ECO:0000313" key="2">
    <source>
        <dbReference type="Proteomes" id="UP000266389"/>
    </source>
</evidence>
<organism evidence="1 2">
    <name type="scientific">Candidatus Thermochlorobacter aerophilus</name>
    <dbReference type="NCBI Taxonomy" id="1868324"/>
    <lineage>
        <taxon>Bacteria</taxon>
        <taxon>Pseudomonadati</taxon>
        <taxon>Chlorobiota</taxon>
        <taxon>Chlorobiia</taxon>
        <taxon>Chlorobiales</taxon>
        <taxon>Candidatus Thermochlorobacteriaceae</taxon>
        <taxon>Candidatus Thermochlorobacter</taxon>
    </lineage>
</organism>
<sequence length="473" mass="54566">MEFYERIKEALIALTNLSHSSLQQHLLGALWETLRSYHTIPMTAGEEATFLYLGHASTVHWHGDYNQWGHQKGISTAGRRLGKSDVWILEKVFPIDARLDYKIVLNESEWLLDPANPYRCKSGFGHSSELRMPRYHYPLSSLRRPHTPRGTMSETFRLQSRYLGYAVGLNVYVPFGYERLSHLPTLYVTDGHEYADDDMGALCTTLDNLIAERRIKPVMAVFIDPRNPDNPNENRRLEQYPANPKFLKFVTREVVPFIDALFRSDARAEARGFLGTSFGGLCAAFFGAKASDTFHFIGIQSPSFWKYPAIFELYEKQPCLPLQIYMSSGTINDTALRARQMRDILLRKGYKFLYRETNESHSWGTWRGGLEEMLLYFFGTPASPSTLSRVPEHDTNYKLSALPPLTHIHYTLGHREKVTIELYDLHGRNIDQLLCKFQRRGEHTVELPKLEPGLYFYRLHIGSLCKTQLFRIA</sequence>
<dbReference type="InterPro" id="IPR050583">
    <property type="entry name" value="Mycobacterial_A85_antigen"/>
</dbReference>
<dbReference type="AlphaFoldDB" id="A0A395LYL6"/>
<dbReference type="Gene3D" id="2.60.40.10">
    <property type="entry name" value="Immunoglobulins"/>
    <property type="match status" value="1"/>
</dbReference>
<evidence type="ECO:0000313" key="1">
    <source>
        <dbReference type="EMBL" id="RFM22724.1"/>
    </source>
</evidence>
<dbReference type="InterPro" id="IPR029058">
    <property type="entry name" value="AB_hydrolase_fold"/>
</dbReference>
<protein>
    <recommendedName>
        <fullName evidence="3">T9SS C-terminal target domain-containing protein</fullName>
    </recommendedName>
</protein>